<dbReference type="GO" id="GO:0005524">
    <property type="term" value="F:ATP binding"/>
    <property type="evidence" value="ECO:0007669"/>
    <property type="project" value="InterPro"/>
</dbReference>
<comment type="caution">
    <text evidence="4">The sequence shown here is derived from an EMBL/GenBank/DDBJ whole genome shotgun (WGS) entry which is preliminary data.</text>
</comment>
<dbReference type="AlphaFoldDB" id="A0A4R6DJ00"/>
<dbReference type="GO" id="GO:0004672">
    <property type="term" value="F:protein kinase activity"/>
    <property type="evidence" value="ECO:0007669"/>
    <property type="project" value="InterPro"/>
</dbReference>
<dbReference type="PROSITE" id="PS50011">
    <property type="entry name" value="PROTEIN_KINASE_DOM"/>
    <property type="match status" value="1"/>
</dbReference>
<gene>
    <name evidence="4" type="ORF">EDF64_104168</name>
</gene>
<keyword evidence="2" id="KW-0472">Membrane</keyword>
<dbReference type="Pfam" id="PF03109">
    <property type="entry name" value="ABC1"/>
    <property type="match status" value="1"/>
</dbReference>
<feature type="transmembrane region" description="Helical" evidence="2">
    <location>
        <begin position="530"/>
        <end position="554"/>
    </location>
</feature>
<keyword evidence="2" id="KW-1133">Transmembrane helix</keyword>
<dbReference type="InterPro" id="IPR000719">
    <property type="entry name" value="Prot_kinase_dom"/>
</dbReference>
<sequence>MPTPPRLSDLGSAPDVETGTLRSRGRRFAELLAIARRHELLPFRRLDFSHDPDKSALRARQADHLRRALEEAGGGFVKMGQLLSTRDDLLPEEWTEGLAHLQRSVTPADPDEVAALLERELGAPVDEVFAAFDPVPVAAASIAQVHRARLTDGTSVAVKVQRPGIDTAVRRDVDIALRVVRFMARLSTEARQVGVQDVAAQYADDLIRQVDFTSELRNLTALRAAQARSARPDEVRFPDPYPELSGRRVLVMEFLEGDTLSAIRAERSDRDLDEPMRAILRAFLRQVVFDGVYHADMHPGNVLLQPDGRPALIDFGSVGRLDPGLRDTVQQLLAAYIQDDTEAIADAVLRMAPVRDAEDEPDFRRAIARFVADELGPGARIGVETVDDAVEVFGRYRLKPPPDFVAAARALAIFEGTLRTLTPSFDLLEESRSLAGEQIRDQLRPGRIRDVAVRELFGAVSAARRLPRRVDRIGEAIETGKLSVNIRLFSDRRDRRTLNGVIRRVLLVLLGAGAGVLSIVYLALPARPTAVLSTGVAGGLLGGAAVVLLVWAAIDAALARKRE</sequence>
<dbReference type="InterPro" id="IPR011009">
    <property type="entry name" value="Kinase-like_dom_sf"/>
</dbReference>
<name>A0A4R6DJ00_9MICO</name>
<reference evidence="4 5" key="1">
    <citation type="submission" date="2019-03" db="EMBL/GenBank/DDBJ databases">
        <title>Genomic analyses of the natural microbiome of Caenorhabditis elegans.</title>
        <authorList>
            <person name="Samuel B."/>
        </authorList>
    </citation>
    <scope>NUCLEOTIDE SEQUENCE [LARGE SCALE GENOMIC DNA]</scope>
    <source>
        <strain evidence="4 5">JUb65</strain>
    </source>
</reference>
<feature type="transmembrane region" description="Helical" evidence="2">
    <location>
        <begin position="505"/>
        <end position="524"/>
    </location>
</feature>
<dbReference type="Proteomes" id="UP000295764">
    <property type="component" value="Unassembled WGS sequence"/>
</dbReference>
<dbReference type="PANTHER" id="PTHR10566:SF113">
    <property type="entry name" value="PROTEIN ACTIVITY OF BC1 COMPLEX KINASE 7, CHLOROPLASTIC"/>
    <property type="match status" value="1"/>
</dbReference>
<keyword evidence="2" id="KW-0812">Transmembrane</keyword>
<evidence type="ECO:0000259" key="3">
    <source>
        <dbReference type="PROSITE" id="PS50011"/>
    </source>
</evidence>
<comment type="similarity">
    <text evidence="1">Belongs to the protein kinase superfamily. ADCK protein kinase family.</text>
</comment>
<evidence type="ECO:0000256" key="2">
    <source>
        <dbReference type="SAM" id="Phobius"/>
    </source>
</evidence>
<keyword evidence="4" id="KW-0830">Ubiquinone</keyword>
<dbReference type="RefSeq" id="WP_133519446.1">
    <property type="nucleotide sequence ID" value="NZ_SNVW01000004.1"/>
</dbReference>
<dbReference type="Gene3D" id="1.10.510.10">
    <property type="entry name" value="Transferase(Phosphotransferase) domain 1"/>
    <property type="match status" value="1"/>
</dbReference>
<dbReference type="CDD" id="cd05121">
    <property type="entry name" value="ABC1_ADCK3-like"/>
    <property type="match status" value="1"/>
</dbReference>
<dbReference type="OrthoDB" id="9795390at2"/>
<accession>A0A4R6DJ00</accession>
<dbReference type="InterPro" id="IPR050154">
    <property type="entry name" value="UbiB_kinase"/>
</dbReference>
<feature type="domain" description="Protein kinase" evidence="3">
    <location>
        <begin position="131"/>
        <end position="466"/>
    </location>
</feature>
<dbReference type="InterPro" id="IPR004147">
    <property type="entry name" value="ABC1_dom"/>
</dbReference>
<evidence type="ECO:0000256" key="1">
    <source>
        <dbReference type="ARBA" id="ARBA00009670"/>
    </source>
</evidence>
<proteinExistence type="inferred from homology"/>
<dbReference type="EMBL" id="SNVW01000004">
    <property type="protein sequence ID" value="TDN44765.1"/>
    <property type="molecule type" value="Genomic_DNA"/>
</dbReference>
<dbReference type="PANTHER" id="PTHR10566">
    <property type="entry name" value="CHAPERONE-ACTIVITY OF BC1 COMPLEX CABC1 -RELATED"/>
    <property type="match status" value="1"/>
</dbReference>
<protein>
    <submittedName>
        <fullName evidence="4">Ubiquinone biosynthesis protein</fullName>
    </submittedName>
</protein>
<dbReference type="SUPFAM" id="SSF56112">
    <property type="entry name" value="Protein kinase-like (PK-like)"/>
    <property type="match status" value="1"/>
</dbReference>
<organism evidence="4 5">
    <name type="scientific">Curtobacterium flaccumfaciens</name>
    <dbReference type="NCBI Taxonomy" id="2035"/>
    <lineage>
        <taxon>Bacteria</taxon>
        <taxon>Bacillati</taxon>
        <taxon>Actinomycetota</taxon>
        <taxon>Actinomycetes</taxon>
        <taxon>Micrococcales</taxon>
        <taxon>Microbacteriaceae</taxon>
        <taxon>Curtobacterium</taxon>
    </lineage>
</organism>
<evidence type="ECO:0000313" key="5">
    <source>
        <dbReference type="Proteomes" id="UP000295764"/>
    </source>
</evidence>
<evidence type="ECO:0000313" key="4">
    <source>
        <dbReference type="EMBL" id="TDN44765.1"/>
    </source>
</evidence>